<dbReference type="InterPro" id="IPR025202">
    <property type="entry name" value="PLD-like_dom"/>
</dbReference>
<dbReference type="PANTHER" id="PTHR43856:SF1">
    <property type="entry name" value="MITOCHONDRIAL CARDIOLIPIN HYDROLASE"/>
    <property type="match status" value="1"/>
</dbReference>
<dbReference type="PANTHER" id="PTHR43856">
    <property type="entry name" value="CARDIOLIPIN HYDROLASE"/>
    <property type="match status" value="1"/>
</dbReference>
<dbReference type="GO" id="GO:0004630">
    <property type="term" value="F:phospholipase D activity"/>
    <property type="evidence" value="ECO:0007669"/>
    <property type="project" value="UniProtKB-EC"/>
</dbReference>
<dbReference type="GO" id="GO:0016042">
    <property type="term" value="P:lipid catabolic process"/>
    <property type="evidence" value="ECO:0007669"/>
    <property type="project" value="UniProtKB-KW"/>
</dbReference>
<evidence type="ECO:0000259" key="8">
    <source>
        <dbReference type="PROSITE" id="PS50035"/>
    </source>
</evidence>
<protein>
    <recommendedName>
        <fullName evidence="3">phospholipase D</fullName>
        <ecNumber evidence="3">3.1.4.4</ecNumber>
    </recommendedName>
</protein>
<dbReference type="PROSITE" id="PS50035">
    <property type="entry name" value="PLD"/>
    <property type="match status" value="2"/>
</dbReference>
<dbReference type="SUPFAM" id="SSF56024">
    <property type="entry name" value="Phospholipase D/nuclease"/>
    <property type="match status" value="2"/>
</dbReference>
<dbReference type="CDD" id="cd09116">
    <property type="entry name" value="PLDc_Nuc_like"/>
    <property type="match status" value="1"/>
</dbReference>
<keyword evidence="4" id="KW-0378">Hydrolase</keyword>
<dbReference type="AlphaFoldDB" id="A0A2M7G9P9"/>
<evidence type="ECO:0000256" key="5">
    <source>
        <dbReference type="ARBA" id="ARBA00022963"/>
    </source>
</evidence>
<organism evidence="9 10">
    <name type="scientific">bacterium (Candidatus Blackallbacteria) CG17_big_fil_post_rev_8_21_14_2_50_48_46</name>
    <dbReference type="NCBI Taxonomy" id="2014261"/>
    <lineage>
        <taxon>Bacteria</taxon>
        <taxon>Candidatus Blackallbacteria</taxon>
    </lineage>
</organism>
<evidence type="ECO:0000256" key="4">
    <source>
        <dbReference type="ARBA" id="ARBA00022801"/>
    </source>
</evidence>
<dbReference type="Gene3D" id="3.30.870.10">
    <property type="entry name" value="Endonuclease Chain A"/>
    <property type="match status" value="2"/>
</dbReference>
<reference evidence="9 10" key="1">
    <citation type="submission" date="2017-09" db="EMBL/GenBank/DDBJ databases">
        <title>Depth-based differentiation of microbial function through sediment-hosted aquifers and enrichment of novel symbionts in the deep terrestrial subsurface.</title>
        <authorList>
            <person name="Probst A.J."/>
            <person name="Ladd B."/>
            <person name="Jarett J.K."/>
            <person name="Geller-Mcgrath D.E."/>
            <person name="Sieber C.M."/>
            <person name="Emerson J.B."/>
            <person name="Anantharaman K."/>
            <person name="Thomas B.C."/>
            <person name="Malmstrom R."/>
            <person name="Stieglmeier M."/>
            <person name="Klingl A."/>
            <person name="Woyke T."/>
            <person name="Ryan C.M."/>
            <person name="Banfield J.F."/>
        </authorList>
    </citation>
    <scope>NUCLEOTIDE SEQUENCE [LARGE SCALE GENOMIC DNA]</scope>
    <source>
        <strain evidence="9">CG17_big_fil_post_rev_8_21_14_2_50_48_46</strain>
    </source>
</reference>
<gene>
    <name evidence="9" type="ORF">COW36_04700</name>
</gene>
<sequence>MPRLISGQNSISIDQIRQLNPGLSQADLETKLAKNGLDELYFSYQGQTYLAVGEKIDFQALKGSASAQLDLNGQTLNVKLLGQQNEFNSWGEGWAQGVSLGDSLKKAWTASFTSPQWGEVMRQSTFVGHMGPADALPATQTPAEPRPIQTPSVPADSVSVEPPPTPPAAIPEIQAFFTQVHSGKIEDAQASSENPDKKLVQLIDSATQTLDIAAFELDSDQIAEAVLRAKAKNVKVRIVTDSNYLQEAPLQKLIAAGVPVVDDQRNGLMHNKFVVVDAGTEAAQVWTGSTNLTDNGFWKNNNNAVLIHSKELAENFKTEFEEMFVEHKFGVTSPNYVPHPTVTVGHTRIETYFAAEGKVAGKVAEALNKAEHSIHFMAFSFTHDAVGNVVAQKFNKKVEVRGVFENTGAGTQYSEYGKLKALGADVKKDGNPAVMHHKVFIIDGKTVVTGSFNFSDSADKNNDENLLIIESPELAQQYEEEFKRVYQRGH</sequence>
<accession>A0A2M7G9P9</accession>
<evidence type="ECO:0000256" key="1">
    <source>
        <dbReference type="ARBA" id="ARBA00000798"/>
    </source>
</evidence>
<dbReference type="Pfam" id="PF13091">
    <property type="entry name" value="PLDc_2"/>
    <property type="match status" value="2"/>
</dbReference>
<dbReference type="EC" id="3.1.4.4" evidence="3"/>
<name>A0A2M7G9P9_9BACT</name>
<keyword evidence="6" id="KW-0443">Lipid metabolism</keyword>
<feature type="domain" description="PLD phosphodiesterase" evidence="8">
    <location>
        <begin position="265"/>
        <end position="296"/>
    </location>
</feature>
<dbReference type="InterPro" id="IPR001736">
    <property type="entry name" value="PLipase_D/transphosphatidylase"/>
</dbReference>
<proteinExistence type="inferred from homology"/>
<dbReference type="EMBL" id="PFFQ01000012">
    <property type="protein sequence ID" value="PIW18594.1"/>
    <property type="molecule type" value="Genomic_DNA"/>
</dbReference>
<evidence type="ECO:0000256" key="3">
    <source>
        <dbReference type="ARBA" id="ARBA00012027"/>
    </source>
</evidence>
<dbReference type="SMART" id="SM00155">
    <property type="entry name" value="PLDc"/>
    <property type="match status" value="2"/>
</dbReference>
<evidence type="ECO:0000256" key="6">
    <source>
        <dbReference type="ARBA" id="ARBA00023098"/>
    </source>
</evidence>
<comment type="caution">
    <text evidence="9">The sequence shown here is derived from an EMBL/GenBank/DDBJ whole genome shotgun (WGS) entry which is preliminary data.</text>
</comment>
<evidence type="ECO:0000313" key="9">
    <source>
        <dbReference type="EMBL" id="PIW18594.1"/>
    </source>
</evidence>
<evidence type="ECO:0000256" key="7">
    <source>
        <dbReference type="SAM" id="MobiDB-lite"/>
    </source>
</evidence>
<evidence type="ECO:0000256" key="2">
    <source>
        <dbReference type="ARBA" id="ARBA00008664"/>
    </source>
</evidence>
<keyword evidence="5" id="KW-0442">Lipid degradation</keyword>
<dbReference type="GO" id="GO:0006793">
    <property type="term" value="P:phosphorus metabolic process"/>
    <property type="evidence" value="ECO:0007669"/>
    <property type="project" value="UniProtKB-ARBA"/>
</dbReference>
<evidence type="ECO:0000313" key="10">
    <source>
        <dbReference type="Proteomes" id="UP000231019"/>
    </source>
</evidence>
<comment type="catalytic activity">
    <reaction evidence="1">
        <text>a 1,2-diacyl-sn-glycero-3-phosphocholine + H2O = a 1,2-diacyl-sn-glycero-3-phosphate + choline + H(+)</text>
        <dbReference type="Rhea" id="RHEA:14445"/>
        <dbReference type="ChEBI" id="CHEBI:15354"/>
        <dbReference type="ChEBI" id="CHEBI:15377"/>
        <dbReference type="ChEBI" id="CHEBI:15378"/>
        <dbReference type="ChEBI" id="CHEBI:57643"/>
        <dbReference type="ChEBI" id="CHEBI:58608"/>
        <dbReference type="EC" id="3.1.4.4"/>
    </reaction>
</comment>
<comment type="similarity">
    <text evidence="2">Belongs to the phospholipase D family.</text>
</comment>
<feature type="domain" description="PLD phosphodiesterase" evidence="8">
    <location>
        <begin position="431"/>
        <end position="458"/>
    </location>
</feature>
<dbReference type="GO" id="GO:0016891">
    <property type="term" value="F:RNA endonuclease activity producing 5'-phosphomonoesters, hydrolytic mechanism"/>
    <property type="evidence" value="ECO:0007669"/>
    <property type="project" value="TreeGrafter"/>
</dbReference>
<feature type="region of interest" description="Disordered" evidence="7">
    <location>
        <begin position="136"/>
        <end position="164"/>
    </location>
</feature>
<dbReference type="InterPro" id="IPR051406">
    <property type="entry name" value="PLD_domain"/>
</dbReference>
<dbReference type="Proteomes" id="UP000231019">
    <property type="component" value="Unassembled WGS sequence"/>
</dbReference>